<dbReference type="Gene3D" id="3.40.50.200">
    <property type="entry name" value="Peptidase S8/S53 domain"/>
    <property type="match status" value="1"/>
</dbReference>
<evidence type="ECO:0000313" key="5">
    <source>
        <dbReference type="EMBL" id="GAA2701265.1"/>
    </source>
</evidence>
<keyword evidence="6" id="KW-1185">Reference proteome</keyword>
<dbReference type="PROSITE" id="PS00138">
    <property type="entry name" value="SUBTILASE_SER"/>
    <property type="match status" value="1"/>
</dbReference>
<dbReference type="Proteomes" id="UP001501666">
    <property type="component" value="Unassembled WGS sequence"/>
</dbReference>
<organism evidence="5 6">
    <name type="scientific">Nonomuraea recticatena</name>
    <dbReference type="NCBI Taxonomy" id="46178"/>
    <lineage>
        <taxon>Bacteria</taxon>
        <taxon>Bacillati</taxon>
        <taxon>Actinomycetota</taxon>
        <taxon>Actinomycetes</taxon>
        <taxon>Streptosporangiales</taxon>
        <taxon>Streptosporangiaceae</taxon>
        <taxon>Nonomuraea</taxon>
    </lineage>
</organism>
<dbReference type="InterPro" id="IPR023828">
    <property type="entry name" value="Peptidase_S8_Ser-AS"/>
</dbReference>
<comment type="caution">
    <text evidence="5">The sequence shown here is derived from an EMBL/GenBank/DDBJ whole genome shotgun (WGS) entry which is preliminary data.</text>
</comment>
<name>A0ABP6FVR9_9ACTN</name>
<protein>
    <recommendedName>
        <fullName evidence="4">Peptidase S8/S53 domain-containing protein</fullName>
    </recommendedName>
</protein>
<keyword evidence="3" id="KW-0720">Serine protease</keyword>
<evidence type="ECO:0000259" key="4">
    <source>
        <dbReference type="Pfam" id="PF00082"/>
    </source>
</evidence>
<keyword evidence="1" id="KW-0645">Protease</keyword>
<evidence type="ECO:0000256" key="1">
    <source>
        <dbReference type="ARBA" id="ARBA00022670"/>
    </source>
</evidence>
<reference evidence="6" key="1">
    <citation type="journal article" date="2019" name="Int. J. Syst. Evol. Microbiol.">
        <title>The Global Catalogue of Microorganisms (GCM) 10K type strain sequencing project: providing services to taxonomists for standard genome sequencing and annotation.</title>
        <authorList>
            <consortium name="The Broad Institute Genomics Platform"/>
            <consortium name="The Broad Institute Genome Sequencing Center for Infectious Disease"/>
            <person name="Wu L."/>
            <person name="Ma J."/>
        </authorList>
    </citation>
    <scope>NUCLEOTIDE SEQUENCE [LARGE SCALE GENOMIC DNA]</scope>
    <source>
        <strain evidence="6">JCM 6835</strain>
    </source>
</reference>
<dbReference type="RefSeq" id="WP_346157885.1">
    <property type="nucleotide sequence ID" value="NZ_BAAATE010000066.1"/>
</dbReference>
<dbReference type="EMBL" id="BAAATE010000066">
    <property type="protein sequence ID" value="GAA2701265.1"/>
    <property type="molecule type" value="Genomic_DNA"/>
</dbReference>
<feature type="domain" description="Peptidase S8/S53" evidence="4">
    <location>
        <begin position="363"/>
        <end position="576"/>
    </location>
</feature>
<evidence type="ECO:0000256" key="3">
    <source>
        <dbReference type="ARBA" id="ARBA00022825"/>
    </source>
</evidence>
<sequence>MSTIDATNAGKRTLLRPSITPGELISAGTAVTLTAERQIHPRSAATAVRLCSASRRSGPVDGLHQTVIARDSTIEISTEGLDVGGYEIVVEQLCDAEGRILVDRQVVPFVITVLAGSIPAGSRVEHAVHLRVGELQVTRCAPATRDGEGQYIEVVKVADRETQELTILGFDEQGQQIDFRSVLDGVEQRRFAKYGRIHETLWHHMEDLPPDEQVSVIVWPPVESVGIGFDESGNGSRQRPPEVDAEAVREWRQAQDALAHTLEELGASVSEHRYERVPLLRARLTVEQARTLAHSDTVGTVFLDNPEGVDDLGDSVSVAYTKQAHSAGYDGNGIFVAVWEKHPDAIAFLDIEDQHIASAALPSDGFSAHATAVTSVIKNTRPSIFFSHRGHAPNCRIMAANTYSIDSVIWATEARATVINQSFHRVPDEAVSGVFSADDVLLDWLALHPPFPTIVSAAGNTNTPMPPEASPPQAEFVNHKSFNTLKVGNHNDTATAMAPTTVFRNPSSTGDRELPELAANGTTVQVAGADGMGWDGTSFSAPAVAGAAALIQDADRTLEFTGTACRAILLASADRNVSGQTWQMDLAAGTDAADGSGALNTYEAVQIAAMRGLPNGPPRRRGWDHGVITSDTQGFVPFVYRVRTPSTLIGPVTVKVALTWTSKVRRWAPFRIPMLLDSRLEADLDLLLMTGTTVVSSSSSLSNNYEIVEFVAPEDAAFDIRIRVAPHPPSPAWRVGFGIAWTVFAPPL</sequence>
<evidence type="ECO:0000313" key="6">
    <source>
        <dbReference type="Proteomes" id="UP001501666"/>
    </source>
</evidence>
<dbReference type="Pfam" id="PF00082">
    <property type="entry name" value="Peptidase_S8"/>
    <property type="match status" value="1"/>
</dbReference>
<gene>
    <name evidence="5" type="ORF">GCM10010412_098880</name>
</gene>
<dbReference type="InterPro" id="IPR000209">
    <property type="entry name" value="Peptidase_S8/S53_dom"/>
</dbReference>
<dbReference type="SUPFAM" id="SSF52743">
    <property type="entry name" value="Subtilisin-like"/>
    <property type="match status" value="1"/>
</dbReference>
<evidence type="ECO:0000256" key="2">
    <source>
        <dbReference type="ARBA" id="ARBA00022801"/>
    </source>
</evidence>
<dbReference type="InterPro" id="IPR036852">
    <property type="entry name" value="Peptidase_S8/S53_dom_sf"/>
</dbReference>
<proteinExistence type="predicted"/>
<keyword evidence="2" id="KW-0378">Hydrolase</keyword>
<accession>A0ABP6FVR9</accession>